<evidence type="ECO:0000313" key="4">
    <source>
        <dbReference type="EMBL" id="HIZ69253.1"/>
    </source>
</evidence>
<evidence type="ECO:0000313" key="5">
    <source>
        <dbReference type="Proteomes" id="UP000824055"/>
    </source>
</evidence>
<dbReference type="Gene3D" id="2.60.40.1120">
    <property type="entry name" value="Carboxypeptidase-like, regulatory domain"/>
    <property type="match status" value="1"/>
</dbReference>
<accession>A0A9D2FXG4</accession>
<feature type="chain" id="PRO_5038549749" evidence="2">
    <location>
        <begin position="20"/>
        <end position="992"/>
    </location>
</feature>
<feature type="region of interest" description="Disordered" evidence="1">
    <location>
        <begin position="949"/>
        <end position="992"/>
    </location>
</feature>
<dbReference type="InterPro" id="IPR041700">
    <property type="entry name" value="OMP_b-brl_3"/>
</dbReference>
<dbReference type="SUPFAM" id="SSF56935">
    <property type="entry name" value="Porins"/>
    <property type="match status" value="2"/>
</dbReference>
<evidence type="ECO:0000259" key="3">
    <source>
        <dbReference type="Pfam" id="PF14905"/>
    </source>
</evidence>
<protein>
    <submittedName>
        <fullName evidence="4">Outer membrane beta-barrel protein</fullName>
    </submittedName>
</protein>
<evidence type="ECO:0000256" key="1">
    <source>
        <dbReference type="SAM" id="MobiDB-lite"/>
    </source>
</evidence>
<feature type="compositionally biased region" description="Basic and acidic residues" evidence="1">
    <location>
        <begin position="949"/>
        <end position="970"/>
    </location>
</feature>
<feature type="compositionally biased region" description="Gly residues" evidence="1">
    <location>
        <begin position="973"/>
        <end position="992"/>
    </location>
</feature>
<dbReference type="Pfam" id="PF14905">
    <property type="entry name" value="OMP_b-brl_3"/>
    <property type="match status" value="1"/>
</dbReference>
<dbReference type="Pfam" id="PF13620">
    <property type="entry name" value="CarboxypepD_reg"/>
    <property type="match status" value="1"/>
</dbReference>
<dbReference type="SUPFAM" id="SSF49478">
    <property type="entry name" value="Cna protein B-type domain"/>
    <property type="match status" value="1"/>
</dbReference>
<proteinExistence type="predicted"/>
<reference evidence="4" key="1">
    <citation type="journal article" date="2021" name="PeerJ">
        <title>Extensive microbial diversity within the chicken gut microbiome revealed by metagenomics and culture.</title>
        <authorList>
            <person name="Gilroy R."/>
            <person name="Ravi A."/>
            <person name="Getino M."/>
            <person name="Pursley I."/>
            <person name="Horton D.L."/>
            <person name="Alikhan N.F."/>
            <person name="Baker D."/>
            <person name="Gharbi K."/>
            <person name="Hall N."/>
            <person name="Watson M."/>
            <person name="Adriaenssens E.M."/>
            <person name="Foster-Nyarko E."/>
            <person name="Jarju S."/>
            <person name="Secka A."/>
            <person name="Antonio M."/>
            <person name="Oren A."/>
            <person name="Chaudhuri R.R."/>
            <person name="La Ragione R."/>
            <person name="Hildebrand F."/>
            <person name="Pallen M.J."/>
        </authorList>
    </citation>
    <scope>NUCLEOTIDE SEQUENCE</scope>
    <source>
        <strain evidence="4">ChiHecec3B27-8219</strain>
    </source>
</reference>
<sequence length="992" mass="111566">MKRHVLLLFLMAWSCLAIAQERMISGTLTDRDTNEPAEMLTVQLLRTDSTFVTGTISNEKGAFKVAAPANGKYILRITGVGYNPLLKNVTISNGKSVALGKLVIGADAIMLQGAVVTAQAQKVTLKEDTFVYNSAAYRTPEGSVAEELVRRIPGAEISDDGTITINGKEVKKIMVDGKEFMTGDTQTALKNLPTSVIEKIKVYDEQSDLARVTGIDDGEEETVLDFGLKKGMNRGTFSNIDLAYGTHSRYAARLMGTYFTDNHRFMLMGSANNTNDMGFGSGGRGGFGGGRQGLNTSKMIGGNYNYEKKDKLKIDASLRWNHRNGDTYTNTSSENFVSTVGSFSNSRRQNYSRSDSWNARMRLEWQPDTMTNIMFRPNFSWSTSDGLNNSLSGSYSEDPYLQVEDPLDQEAIKTLADAGVMVNTSNSNSISYSSSKQISGMLQFNRKIGNKGRNFTLRADGSYNKQDSKSLSTNAVHLYMVQNAMGLDSTYQTNRYNLTPTDNYSYSLQATYSEPLWKGAFLQLRYKFTYNYSKSDRNTYDFSNLGEEFFAGVTPAYRAWNSYLGLLPNPWESYLDSDLSRFSEYKNYIHEVQLMLRMIREKYNLNVGVMFQPQSSKYVQNYQGVYVDTTRHVNNFSPTLDFRYRFSKVSNLRINYRGSSSQPSMTDLLDIVDDSDPLNITMGNPGLKPSFTHRLRVFYNTYIEKHQRALMTYLNFSTTNNSVSSKVSYDPNTGGRTTRPENINGNWNINGAFMFNTAVDSVGYWNVNTFTNVNYNNYVSYLSLDNMSDSQKNKTRTLTLSERLAGGYRNEWLEIELDGSLNYTHARNELQPSSDLDTWQFSYGANLNVNAPWGMSLSTDIHQNSRRGYNDNSMNTNELVWNAQIAQSFLPGNPLTVTLQFYDLLHNQSNFSRAINSMSRTDTQYNSINSYAMLHVIYRLNIFGGKDARRQMHQGPDGRRPDFSRPEFRGGRPPMGGGSGGGRRSMGFGGPA</sequence>
<gene>
    <name evidence="4" type="ORF">H9966_05110</name>
</gene>
<name>A0A9D2FXG4_9BACT</name>
<comment type="caution">
    <text evidence="4">The sequence shown here is derived from an EMBL/GenBank/DDBJ whole genome shotgun (WGS) entry which is preliminary data.</text>
</comment>
<organism evidence="4 5">
    <name type="scientific">Candidatus Prevotella avicola</name>
    <dbReference type="NCBI Taxonomy" id="2838738"/>
    <lineage>
        <taxon>Bacteria</taxon>
        <taxon>Pseudomonadati</taxon>
        <taxon>Bacteroidota</taxon>
        <taxon>Bacteroidia</taxon>
        <taxon>Bacteroidales</taxon>
        <taxon>Prevotellaceae</taxon>
        <taxon>Prevotella</taxon>
    </lineage>
</organism>
<evidence type="ECO:0000256" key="2">
    <source>
        <dbReference type="SAM" id="SignalP"/>
    </source>
</evidence>
<dbReference type="AlphaFoldDB" id="A0A9D2FXG4"/>
<feature type="domain" description="Outer membrane protein beta-barrel" evidence="3">
    <location>
        <begin position="627"/>
        <end position="786"/>
    </location>
</feature>
<keyword evidence="2" id="KW-0732">Signal</keyword>
<feature type="signal peptide" evidence="2">
    <location>
        <begin position="1"/>
        <end position="19"/>
    </location>
</feature>
<dbReference type="EMBL" id="DXBE01000038">
    <property type="protein sequence ID" value="HIZ69253.1"/>
    <property type="molecule type" value="Genomic_DNA"/>
</dbReference>
<dbReference type="Proteomes" id="UP000824055">
    <property type="component" value="Unassembled WGS sequence"/>
</dbReference>
<reference evidence="4" key="2">
    <citation type="submission" date="2021-04" db="EMBL/GenBank/DDBJ databases">
        <authorList>
            <person name="Gilroy R."/>
        </authorList>
    </citation>
    <scope>NUCLEOTIDE SEQUENCE</scope>
    <source>
        <strain evidence="4">ChiHecec3B27-8219</strain>
    </source>
</reference>